<protein>
    <recommendedName>
        <fullName evidence="3">BLOC-1-related complex subunit 5</fullName>
    </recommendedName>
</protein>
<keyword evidence="2" id="KW-1185">Reference proteome</keyword>
<evidence type="ECO:0000313" key="2">
    <source>
        <dbReference type="Proteomes" id="UP000005627"/>
    </source>
</evidence>
<evidence type="ECO:0000313" key="1">
    <source>
        <dbReference type="EMBL" id="CCE94159.1"/>
    </source>
</evidence>
<dbReference type="FunCoup" id="G8ZZW5">
    <property type="interactions" value="45"/>
</dbReference>
<dbReference type="KEGG" id="tdl:TDEL_0H03000"/>
<dbReference type="GeneID" id="11501402"/>
<accession>G8ZZW5</accession>
<organism evidence="1 2">
    <name type="scientific">Torulaspora delbrueckii</name>
    <name type="common">Yeast</name>
    <name type="synonym">Candida colliculosa</name>
    <dbReference type="NCBI Taxonomy" id="4950"/>
    <lineage>
        <taxon>Eukaryota</taxon>
        <taxon>Fungi</taxon>
        <taxon>Dikarya</taxon>
        <taxon>Ascomycota</taxon>
        <taxon>Saccharomycotina</taxon>
        <taxon>Saccharomycetes</taxon>
        <taxon>Saccharomycetales</taxon>
        <taxon>Saccharomycetaceae</taxon>
        <taxon>Torulaspora</taxon>
    </lineage>
</organism>
<dbReference type="OrthoDB" id="4036527at2759"/>
<dbReference type="eggNOG" id="ENOG502S95F">
    <property type="taxonomic scope" value="Eukaryota"/>
</dbReference>
<dbReference type="InParanoid" id="G8ZZW5"/>
<gene>
    <name evidence="1" type="primary">TDEL0H03000</name>
    <name evidence="1" type="ORF">TDEL_0H03000</name>
</gene>
<evidence type="ECO:0008006" key="3">
    <source>
        <dbReference type="Google" id="ProtNLM"/>
    </source>
</evidence>
<reference evidence="1 2" key="1">
    <citation type="journal article" date="2011" name="Proc. Natl. Acad. Sci. U.S.A.">
        <title>Evolutionary erosion of yeast sex chromosomes by mating-type switching accidents.</title>
        <authorList>
            <person name="Gordon J.L."/>
            <person name="Armisen D."/>
            <person name="Proux-Wera E."/>
            <person name="Oheigeartaigh S.S."/>
            <person name="Byrne K.P."/>
            <person name="Wolfe K.H."/>
        </authorList>
    </citation>
    <scope>NUCLEOTIDE SEQUENCE [LARGE SCALE GENOMIC DNA]</scope>
    <source>
        <strain evidence="2">ATCC 10662 / CBS 1146 / NBRC 0425 / NCYC 2629 / NRRL Y-866</strain>
    </source>
</reference>
<dbReference type="EMBL" id="HE616749">
    <property type="protein sequence ID" value="CCE94159.1"/>
    <property type="molecule type" value="Genomic_DNA"/>
</dbReference>
<dbReference type="STRING" id="1076872.G8ZZW5"/>
<dbReference type="Proteomes" id="UP000005627">
    <property type="component" value="Chromosome 8"/>
</dbReference>
<dbReference type="HOGENOM" id="CLU_086126_0_0_1"/>
<dbReference type="AlphaFoldDB" id="G8ZZW5"/>
<dbReference type="RefSeq" id="XP_003683370.1">
    <property type="nucleotide sequence ID" value="XM_003683322.1"/>
</dbReference>
<sequence>MVNNTLKNKRKRYTFNSIEGGEAYNELKHVAAVPSHKQLTLRSISEAMEQDVTNLKKGIASVFEAVRNDISLENVQMESVELQLKKSAKRLNHTYDKVCDNRIRNQRFNPSSEHLKGLSDGVAKLSSNLDIIEDSTDEILENIVKIDARIPRKSRFLNGQVFNEQHYPLLFGLMRDKFGYLLEEQAEEADLEEIEETNVAHAGPSKSAEITSKSSDATASVDDLIVRYRMSQTMRTSSLHASDVFLPPSLRKVSTPSTKTTFETISAKNIFKATPPT</sequence>
<proteinExistence type="predicted"/>
<name>G8ZZW5_TORDE</name>